<comment type="caution">
    <text evidence="2">The sequence shown here is derived from an EMBL/GenBank/DDBJ whole genome shotgun (WGS) entry which is preliminary data.</text>
</comment>
<proteinExistence type="predicted"/>
<accession>A0A139RDF0</accession>
<organism evidence="2 3">
    <name type="scientific">Streptococcus infantis</name>
    <dbReference type="NCBI Taxonomy" id="68892"/>
    <lineage>
        <taxon>Bacteria</taxon>
        <taxon>Bacillati</taxon>
        <taxon>Bacillota</taxon>
        <taxon>Bacilli</taxon>
        <taxon>Lactobacillales</taxon>
        <taxon>Streptococcaceae</taxon>
        <taxon>Streptococcus</taxon>
    </lineage>
</organism>
<evidence type="ECO:0000313" key="3">
    <source>
        <dbReference type="Proteomes" id="UP000072578"/>
    </source>
</evidence>
<evidence type="ECO:0000259" key="1">
    <source>
        <dbReference type="Pfam" id="PF04991"/>
    </source>
</evidence>
<dbReference type="GO" id="GO:0009100">
    <property type="term" value="P:glycoprotein metabolic process"/>
    <property type="evidence" value="ECO:0007669"/>
    <property type="project" value="UniProtKB-ARBA"/>
</dbReference>
<dbReference type="RefSeq" id="WP_061863558.1">
    <property type="nucleotide sequence ID" value="NZ_KQ970821.1"/>
</dbReference>
<dbReference type="PATRIC" id="fig|68892.8.peg.1411"/>
<dbReference type="Proteomes" id="UP000072578">
    <property type="component" value="Unassembled WGS sequence"/>
</dbReference>
<dbReference type="PANTHER" id="PTHR43404">
    <property type="entry name" value="LIPOPOLYSACCHARIDE CHOLINEPHOSPHOTRANSFERASE LICD"/>
    <property type="match status" value="1"/>
</dbReference>
<gene>
    <name evidence="2" type="ORF">SINDD18_01271</name>
</gene>
<sequence>MLQWLKRSLASLLGDKKDLIKNLPIIKSLNDKANVELDSKRSELLKDNFEEILQTIYSSPLKDYDIWLDFGTLLGFFRENDFISHDLDMDFGIIIPDYQRFVEDEQYLLERGFSRTKEFYYNEQLVELSYSFKGLNVDLIVYDKKEETISSDTIFFMINALGVPTRHEVYHYELPFSQLQVANFKGVDVKIPENTREYISHLYGLDFETPNTNYNWKENPIYKQGDANFARVVLKK</sequence>
<protein>
    <recommendedName>
        <fullName evidence="1">LicD/FKTN/FKRP nucleotidyltransferase domain-containing protein</fullName>
    </recommendedName>
</protein>
<dbReference type="InterPro" id="IPR052942">
    <property type="entry name" value="LPS_cholinephosphotransferase"/>
</dbReference>
<dbReference type="Pfam" id="PF04991">
    <property type="entry name" value="LicD"/>
    <property type="match status" value="1"/>
</dbReference>
<dbReference type="InterPro" id="IPR007074">
    <property type="entry name" value="LicD/FKTN/FKRP_NTP_transf"/>
</dbReference>
<evidence type="ECO:0000313" key="2">
    <source>
        <dbReference type="EMBL" id="KXU12792.1"/>
    </source>
</evidence>
<dbReference type="EMBL" id="LQZF01000142">
    <property type="protein sequence ID" value="KXU12792.1"/>
    <property type="molecule type" value="Genomic_DNA"/>
</dbReference>
<feature type="domain" description="LicD/FKTN/FKRP nucleotidyltransferase" evidence="1">
    <location>
        <begin position="65"/>
        <end position="110"/>
    </location>
</feature>
<dbReference type="PANTHER" id="PTHR43404:SF1">
    <property type="entry name" value="MNN4P"/>
    <property type="match status" value="1"/>
</dbReference>
<name>A0A139RDF0_9STRE</name>
<dbReference type="AlphaFoldDB" id="A0A139RDF0"/>
<reference evidence="2 3" key="1">
    <citation type="submission" date="2016-01" db="EMBL/GenBank/DDBJ databases">
        <title>Highly variable Streptococcus oralis are common among viridans streptococci isolated from primates.</title>
        <authorList>
            <person name="Denapaite D."/>
            <person name="Rieger M."/>
            <person name="Koendgen S."/>
            <person name="Brueckner R."/>
            <person name="Ochigava I."/>
            <person name="Kappeler P."/>
            <person name="Maetz-Rensing K."/>
            <person name="Leendertz F."/>
            <person name="Hakenbeck R."/>
        </authorList>
    </citation>
    <scope>NUCLEOTIDE SEQUENCE [LARGE SCALE GENOMIC DNA]</scope>
    <source>
        <strain evidence="2 3">DD18</strain>
    </source>
</reference>